<evidence type="ECO:0000256" key="1">
    <source>
        <dbReference type="SAM" id="SignalP"/>
    </source>
</evidence>
<reference evidence="2 3" key="1">
    <citation type="journal article" date="2015" name="Nature">
        <title>rRNA introns, odd ribosomes, and small enigmatic genomes across a large radiation of phyla.</title>
        <authorList>
            <person name="Brown C.T."/>
            <person name="Hug L.A."/>
            <person name="Thomas B.C."/>
            <person name="Sharon I."/>
            <person name="Castelle C.J."/>
            <person name="Singh A."/>
            <person name="Wilkins M.J."/>
            <person name="Williams K.H."/>
            <person name="Banfield J.F."/>
        </authorList>
    </citation>
    <scope>NUCLEOTIDE SEQUENCE [LARGE SCALE GENOMIC DNA]</scope>
</reference>
<gene>
    <name evidence="2" type="ORF">UV00_C0003G0049</name>
</gene>
<feature type="signal peptide" evidence="1">
    <location>
        <begin position="1"/>
        <end position="32"/>
    </location>
</feature>
<comment type="caution">
    <text evidence="2">The sequence shown here is derived from an EMBL/GenBank/DDBJ whole genome shotgun (WGS) entry which is preliminary data.</text>
</comment>
<organism evidence="2 3">
    <name type="scientific">candidate division WWE3 bacterium GW2011_GWF1_42_14</name>
    <dbReference type="NCBI Taxonomy" id="1619138"/>
    <lineage>
        <taxon>Bacteria</taxon>
        <taxon>Katanobacteria</taxon>
    </lineage>
</organism>
<name>A0A0G0YRE4_UNCKA</name>
<sequence>MKRAFIFACVALAASLLIGGCFPIRTGSQAQATDIALGKTLGAATAIAEYKFKSTVEAVITPTETRVNTPTPTAVWYPMGTPISSPTFVPVATNTPSKIPLTSVTTEGRDWIWFQLSSGSLSDTGVGQVKEGITLKVVETSGDVVGLLLSGWVNKDSVKELSDGSGTFLCKYHSEGHFQRKSLCHAHIYGESSLNNIIAIAPPDLKVTIQDRVGDTMKIQLANTIWVGEIYVK</sequence>
<dbReference type="EMBL" id="LCCU01000003">
    <property type="protein sequence ID" value="KKS39217.1"/>
    <property type="molecule type" value="Genomic_DNA"/>
</dbReference>
<evidence type="ECO:0000313" key="2">
    <source>
        <dbReference type="EMBL" id="KKS39217.1"/>
    </source>
</evidence>
<protein>
    <recommendedName>
        <fullName evidence="4">Lipoprotein</fullName>
    </recommendedName>
</protein>
<dbReference type="Proteomes" id="UP000033847">
    <property type="component" value="Unassembled WGS sequence"/>
</dbReference>
<evidence type="ECO:0000313" key="3">
    <source>
        <dbReference type="Proteomes" id="UP000033847"/>
    </source>
</evidence>
<dbReference type="PROSITE" id="PS51257">
    <property type="entry name" value="PROKAR_LIPOPROTEIN"/>
    <property type="match status" value="1"/>
</dbReference>
<accession>A0A0G0YRE4</accession>
<feature type="chain" id="PRO_5002535645" description="Lipoprotein" evidence="1">
    <location>
        <begin position="33"/>
        <end position="233"/>
    </location>
</feature>
<evidence type="ECO:0008006" key="4">
    <source>
        <dbReference type="Google" id="ProtNLM"/>
    </source>
</evidence>
<keyword evidence="1" id="KW-0732">Signal</keyword>
<dbReference type="AlphaFoldDB" id="A0A0G0YRE4"/>
<proteinExistence type="predicted"/>